<dbReference type="SUPFAM" id="SSF51658">
    <property type="entry name" value="Xylose isomerase-like"/>
    <property type="match status" value="1"/>
</dbReference>
<dbReference type="InterPro" id="IPR050312">
    <property type="entry name" value="IolE/XylAMocC-like"/>
</dbReference>
<keyword evidence="2" id="KW-0413">Isomerase</keyword>
<dbReference type="GO" id="GO:0016853">
    <property type="term" value="F:isomerase activity"/>
    <property type="evidence" value="ECO:0007669"/>
    <property type="project" value="UniProtKB-KW"/>
</dbReference>
<reference key="1">
    <citation type="submission" date="2017-08" db="EMBL/GenBank/DDBJ databases">
        <title>A dynamic microbial community with high functional redundancy inhabits the cold, oxic subseafloor aquifer.</title>
        <authorList>
            <person name="Tully B.J."/>
            <person name="Wheat C.G."/>
            <person name="Glazer B.T."/>
            <person name="Huber J.A."/>
        </authorList>
    </citation>
    <scope>NUCLEOTIDE SEQUENCE [LARGE SCALE GENOMIC DNA]</scope>
</reference>
<feature type="domain" description="Xylose isomerase-like TIM barrel" evidence="1">
    <location>
        <begin position="26"/>
        <end position="244"/>
    </location>
</feature>
<evidence type="ECO:0000259" key="1">
    <source>
        <dbReference type="Pfam" id="PF01261"/>
    </source>
</evidence>
<dbReference type="EMBL" id="NVUS01000019">
    <property type="protein sequence ID" value="PCI98761.1"/>
    <property type="molecule type" value="Genomic_DNA"/>
</dbReference>
<dbReference type="PANTHER" id="PTHR12110">
    <property type="entry name" value="HYDROXYPYRUVATE ISOMERASE"/>
    <property type="match status" value="1"/>
</dbReference>
<sequence>MTDFSYQLYSSRNFPPLSDTLKMLGELGYKQVEGYGGLYANLDALAELKADLKANGLHMASGHFGFDMVRDESARVLEIAKELDMKCIFVPAVAQDERVKDAAGWRAFGKQLAAVGAPYWAAGLTFGWHNHSFEFVVTETGEMPLDLILEADERLALEFDVAWGVKGEQDPIAWIEKYADRIVAAHVKDIAPAGECEDEDGWADVGQGTMDWVGIMAALKKTKANLFVMEHDNPSDAARFAKRSIAAAKAL</sequence>
<reference evidence="2" key="2">
    <citation type="journal article" date="2018" name="ISME J.">
        <title>A dynamic microbial community with high functional redundancy inhabits the cold, oxic subseafloor aquifer.</title>
        <authorList>
            <person name="Tully B.J."/>
            <person name="Wheat C.G."/>
            <person name="Glazer B.T."/>
            <person name="Huber J.A."/>
        </authorList>
    </citation>
    <scope>NUCLEOTIDE SEQUENCE</scope>
    <source>
        <strain evidence="2">NORP83</strain>
    </source>
</reference>
<dbReference type="InterPro" id="IPR013022">
    <property type="entry name" value="Xyl_isomerase-like_TIM-brl"/>
</dbReference>
<dbReference type="PANTHER" id="PTHR12110:SF41">
    <property type="entry name" value="INOSOSE DEHYDRATASE"/>
    <property type="match status" value="1"/>
</dbReference>
<dbReference type="Pfam" id="PF01261">
    <property type="entry name" value="AP_endonuc_2"/>
    <property type="match status" value="1"/>
</dbReference>
<organism evidence="2">
    <name type="scientific">OCS116 cluster bacterium</name>
    <dbReference type="NCBI Taxonomy" id="2030921"/>
    <lineage>
        <taxon>Bacteria</taxon>
        <taxon>Pseudomonadati</taxon>
        <taxon>Pseudomonadota</taxon>
        <taxon>Alphaproteobacteria</taxon>
        <taxon>OCS116 cluster</taxon>
    </lineage>
</organism>
<accession>A0A2A4YVM0</accession>
<proteinExistence type="predicted"/>
<dbReference type="InterPro" id="IPR036237">
    <property type="entry name" value="Xyl_isomerase-like_sf"/>
</dbReference>
<evidence type="ECO:0000313" key="2">
    <source>
        <dbReference type="EMBL" id="PCI98761.1"/>
    </source>
</evidence>
<gene>
    <name evidence="2" type="ORF">COB13_12905</name>
</gene>
<comment type="caution">
    <text evidence="2">The sequence shown here is derived from an EMBL/GenBank/DDBJ whole genome shotgun (WGS) entry which is preliminary data.</text>
</comment>
<name>A0A2A4YVM0_9PROT</name>
<dbReference type="Gene3D" id="3.20.20.150">
    <property type="entry name" value="Divalent-metal-dependent TIM barrel enzymes"/>
    <property type="match status" value="1"/>
</dbReference>
<protein>
    <submittedName>
        <fullName evidence="2">Xylose isomerase</fullName>
    </submittedName>
</protein>
<dbReference type="AlphaFoldDB" id="A0A2A4YVM0"/>